<protein>
    <submittedName>
        <fullName evidence="7">Flavin-binding monooxygenase-like protein-like protein</fullName>
    </submittedName>
</protein>
<dbReference type="InterPro" id="IPR020946">
    <property type="entry name" value="Flavin_mOase-like"/>
</dbReference>
<reference evidence="7 8" key="1">
    <citation type="journal article" date="2018" name="Sci. Rep.">
        <title>Comparative genomics provides insights into the lifestyle and reveals functional heterogeneity of dark septate endophytic fungi.</title>
        <authorList>
            <person name="Knapp D.G."/>
            <person name="Nemeth J.B."/>
            <person name="Barry K."/>
            <person name="Hainaut M."/>
            <person name="Henrissat B."/>
            <person name="Johnson J."/>
            <person name="Kuo A."/>
            <person name="Lim J.H.P."/>
            <person name="Lipzen A."/>
            <person name="Nolan M."/>
            <person name="Ohm R.A."/>
            <person name="Tamas L."/>
            <person name="Grigoriev I.V."/>
            <person name="Spatafora J.W."/>
            <person name="Nagy L.G."/>
            <person name="Kovacs G.M."/>
        </authorList>
    </citation>
    <scope>NUCLEOTIDE SEQUENCE [LARGE SCALE GENOMIC DNA]</scope>
    <source>
        <strain evidence="7 8">DSE2036</strain>
    </source>
</reference>
<accession>A0A2V1EBL3</accession>
<dbReference type="Pfam" id="PF13738">
    <property type="entry name" value="Pyr_redox_3"/>
    <property type="match status" value="1"/>
</dbReference>
<name>A0A2V1EBL3_9PLEO</name>
<keyword evidence="2" id="KW-0285">Flavoprotein</keyword>
<dbReference type="GO" id="GO:0004499">
    <property type="term" value="F:N,N-dimethylaniline monooxygenase activity"/>
    <property type="evidence" value="ECO:0007669"/>
    <property type="project" value="InterPro"/>
</dbReference>
<dbReference type="AlphaFoldDB" id="A0A2V1EBL3"/>
<dbReference type="EMBL" id="KZ805305">
    <property type="protein sequence ID" value="PVI07064.1"/>
    <property type="molecule type" value="Genomic_DNA"/>
</dbReference>
<dbReference type="GO" id="GO:0050661">
    <property type="term" value="F:NADP binding"/>
    <property type="evidence" value="ECO:0007669"/>
    <property type="project" value="InterPro"/>
</dbReference>
<comment type="similarity">
    <text evidence="1">Belongs to the FMO family.</text>
</comment>
<dbReference type="InterPro" id="IPR050346">
    <property type="entry name" value="FMO-like"/>
</dbReference>
<dbReference type="OrthoDB" id="2915840at2759"/>
<evidence type="ECO:0000256" key="4">
    <source>
        <dbReference type="ARBA" id="ARBA00022857"/>
    </source>
</evidence>
<evidence type="ECO:0000256" key="6">
    <source>
        <dbReference type="SAM" id="Phobius"/>
    </source>
</evidence>
<keyword evidence="5" id="KW-0560">Oxidoreductase</keyword>
<evidence type="ECO:0000256" key="3">
    <source>
        <dbReference type="ARBA" id="ARBA00022827"/>
    </source>
</evidence>
<evidence type="ECO:0000313" key="8">
    <source>
        <dbReference type="Proteomes" id="UP000244855"/>
    </source>
</evidence>
<gene>
    <name evidence="7" type="ORF">DM02DRAFT_723665</name>
</gene>
<keyword evidence="8" id="KW-1185">Reference proteome</keyword>
<evidence type="ECO:0000313" key="7">
    <source>
        <dbReference type="EMBL" id="PVI07064.1"/>
    </source>
</evidence>
<dbReference type="Gene3D" id="3.50.50.60">
    <property type="entry name" value="FAD/NAD(P)-binding domain"/>
    <property type="match status" value="2"/>
</dbReference>
<dbReference type="PANTHER" id="PTHR23023">
    <property type="entry name" value="DIMETHYLANILINE MONOOXYGENASE"/>
    <property type="match status" value="1"/>
</dbReference>
<dbReference type="InterPro" id="IPR000960">
    <property type="entry name" value="Flavin_mOase"/>
</dbReference>
<proteinExistence type="inferred from homology"/>
<dbReference type="SUPFAM" id="SSF51905">
    <property type="entry name" value="FAD/NAD(P)-binding domain"/>
    <property type="match status" value="2"/>
</dbReference>
<keyword evidence="4" id="KW-0521">NADP</keyword>
<evidence type="ECO:0000256" key="2">
    <source>
        <dbReference type="ARBA" id="ARBA00022630"/>
    </source>
</evidence>
<dbReference type="PIRSF" id="PIRSF000332">
    <property type="entry name" value="FMO"/>
    <property type="match status" value="1"/>
</dbReference>
<dbReference type="InterPro" id="IPR036188">
    <property type="entry name" value="FAD/NAD-bd_sf"/>
</dbReference>
<keyword evidence="3" id="KW-0274">FAD</keyword>
<keyword evidence="7" id="KW-0503">Monooxygenase</keyword>
<sequence>MAEPKSTDEYYNLVVIGAGLAGLVSAQRYLDVHPTAHITILEKGYCVGGVFGRARLYPGFHTQWTVGLSEFADCAMQRPPAEDCLGDSYKAQYTTEYLESYAAKKGHGGQTLGERIKFGVDVRNVEKAGGGWRLECTEGEEKRTVGFTAEKVMVATGVHDQANVPQFQGKETFGAPIIHSADFGASNILSAPNTSNVTILGCGKSAADILYECIQKGKNVTWVVREPGYFAPTDLPSPYANVLEAAQTRVMSLLQPSVLHGDGWWVWFLHRTFIGIALVGFIFSVVDKEARKRANYQGRPEAKNFEKLEYNPSIFWQNNTGGALHHADFWDLIAQKVSIHRGSIASLSPNQIHLDTGASIASDALLLGTGWKSSLTFFAPDLAASLGLPHDPSLEEPRESEKWTSLESTADVALTKRFPMLASPPPHSLKRLEGTPYRLYHTIAPISDERDRSIVFINSLVAGNMIFQAEMQAMWAVTYFDGNLQLPTPEEMEKDVATNVAYMKRRYLSNGQAGNYMVFDMIPYADRLMREMGVEKSWSGGKSTFGVNRPADLGRCWEEYLKGRGKEVGWQLYILIIYISKIRLAS</sequence>
<dbReference type="Pfam" id="PF00743">
    <property type="entry name" value="FMO-like"/>
    <property type="match status" value="1"/>
</dbReference>
<keyword evidence="6" id="KW-1133">Transmembrane helix</keyword>
<dbReference type="Proteomes" id="UP000244855">
    <property type="component" value="Unassembled WGS sequence"/>
</dbReference>
<dbReference type="GO" id="GO:0050660">
    <property type="term" value="F:flavin adenine dinucleotide binding"/>
    <property type="evidence" value="ECO:0007669"/>
    <property type="project" value="InterPro"/>
</dbReference>
<evidence type="ECO:0000256" key="1">
    <source>
        <dbReference type="ARBA" id="ARBA00009183"/>
    </source>
</evidence>
<keyword evidence="6" id="KW-0472">Membrane</keyword>
<evidence type="ECO:0000256" key="5">
    <source>
        <dbReference type="ARBA" id="ARBA00023002"/>
    </source>
</evidence>
<feature type="transmembrane region" description="Helical" evidence="6">
    <location>
        <begin position="264"/>
        <end position="286"/>
    </location>
</feature>
<organism evidence="7 8">
    <name type="scientific">Periconia macrospinosa</name>
    <dbReference type="NCBI Taxonomy" id="97972"/>
    <lineage>
        <taxon>Eukaryota</taxon>
        <taxon>Fungi</taxon>
        <taxon>Dikarya</taxon>
        <taxon>Ascomycota</taxon>
        <taxon>Pezizomycotina</taxon>
        <taxon>Dothideomycetes</taxon>
        <taxon>Pleosporomycetidae</taxon>
        <taxon>Pleosporales</taxon>
        <taxon>Massarineae</taxon>
        <taxon>Periconiaceae</taxon>
        <taxon>Periconia</taxon>
    </lineage>
</organism>
<dbReference type="STRING" id="97972.A0A2V1EBL3"/>
<keyword evidence="6" id="KW-0812">Transmembrane</keyword>